<feature type="compositionally biased region" description="Polar residues" evidence="1">
    <location>
        <begin position="20"/>
        <end position="43"/>
    </location>
</feature>
<name>A0A9W8I971_9FUNG</name>
<feature type="compositionally biased region" description="Pro residues" evidence="1">
    <location>
        <begin position="64"/>
        <end position="73"/>
    </location>
</feature>
<dbReference type="Proteomes" id="UP001139887">
    <property type="component" value="Unassembled WGS sequence"/>
</dbReference>
<feature type="compositionally biased region" description="Polar residues" evidence="1">
    <location>
        <begin position="50"/>
        <end position="59"/>
    </location>
</feature>
<keyword evidence="3" id="KW-1185">Reference proteome</keyword>
<dbReference type="EMBL" id="JANBUW010000026">
    <property type="protein sequence ID" value="KAJ2850662.1"/>
    <property type="molecule type" value="Genomic_DNA"/>
</dbReference>
<accession>A0A9W8I971</accession>
<evidence type="ECO:0000313" key="3">
    <source>
        <dbReference type="Proteomes" id="UP001139887"/>
    </source>
</evidence>
<evidence type="ECO:0000313" key="2">
    <source>
        <dbReference type="EMBL" id="KAJ2850662.1"/>
    </source>
</evidence>
<dbReference type="AlphaFoldDB" id="A0A9W8I971"/>
<organism evidence="2 3">
    <name type="scientific">Coemansia brasiliensis</name>
    <dbReference type="NCBI Taxonomy" id="2650707"/>
    <lineage>
        <taxon>Eukaryota</taxon>
        <taxon>Fungi</taxon>
        <taxon>Fungi incertae sedis</taxon>
        <taxon>Zoopagomycota</taxon>
        <taxon>Kickxellomycotina</taxon>
        <taxon>Kickxellomycetes</taxon>
        <taxon>Kickxellales</taxon>
        <taxon>Kickxellaceae</taxon>
        <taxon>Coemansia</taxon>
    </lineage>
</organism>
<gene>
    <name evidence="2" type="ORF">IWW36_001706</name>
</gene>
<feature type="region of interest" description="Disordered" evidence="1">
    <location>
        <begin position="1"/>
        <end position="105"/>
    </location>
</feature>
<feature type="compositionally biased region" description="Low complexity" evidence="1">
    <location>
        <begin position="86"/>
        <end position="99"/>
    </location>
</feature>
<sequence>MYQQGPPPRADSGGMPPAGFSSQYPQYPSGSGPQAGYNTQSNLQPPPPAHQSTMGPSNTYPGPRYSPPPPPSMSRPMSQYNPENGPSRPSRMSSHPPSHLGRQNEFSKTHYGDLVTESPSGTTACSGDAWGACCKYNTLACLLCCNGCLRLCGGGMSLMEVLHLS</sequence>
<protein>
    <submittedName>
        <fullName evidence="2">Uncharacterized protein</fullName>
    </submittedName>
</protein>
<evidence type="ECO:0000256" key="1">
    <source>
        <dbReference type="SAM" id="MobiDB-lite"/>
    </source>
</evidence>
<proteinExistence type="predicted"/>
<comment type="caution">
    <text evidence="2">The sequence shown here is derived from an EMBL/GenBank/DDBJ whole genome shotgun (WGS) entry which is preliminary data.</text>
</comment>
<reference evidence="2" key="1">
    <citation type="submission" date="2022-07" db="EMBL/GenBank/DDBJ databases">
        <title>Phylogenomic reconstructions and comparative analyses of Kickxellomycotina fungi.</title>
        <authorList>
            <person name="Reynolds N.K."/>
            <person name="Stajich J.E."/>
            <person name="Barry K."/>
            <person name="Grigoriev I.V."/>
            <person name="Crous P."/>
            <person name="Smith M.E."/>
        </authorList>
    </citation>
    <scope>NUCLEOTIDE SEQUENCE</scope>
    <source>
        <strain evidence="2">NRRL 1566</strain>
    </source>
</reference>
<dbReference type="OrthoDB" id="5568547at2759"/>